<comment type="caution">
    <text evidence="1">The sequence shown here is derived from an EMBL/GenBank/DDBJ whole genome shotgun (WGS) entry which is preliminary data.</text>
</comment>
<reference evidence="1 2" key="1">
    <citation type="journal article" date="2013" name="PLoS Genet.">
        <title>Genomic mechanisms accounting for the adaptation to parasitism in nematode-trapping fungi.</title>
        <authorList>
            <person name="Meerupati T."/>
            <person name="Andersson K.M."/>
            <person name="Friman E."/>
            <person name="Kumar D."/>
            <person name="Tunlid A."/>
            <person name="Ahren D."/>
        </authorList>
    </citation>
    <scope>NUCLEOTIDE SEQUENCE [LARGE SCALE GENOMIC DNA]</scope>
    <source>
        <strain evidence="1 2">CBS 200.50</strain>
    </source>
</reference>
<gene>
    <name evidence="1" type="ORF">H072_9848</name>
</gene>
<accession>S8A1K5</accession>
<dbReference type="Gene3D" id="1.10.510.10">
    <property type="entry name" value="Transferase(Phosphotransferase) domain 1"/>
    <property type="match status" value="1"/>
</dbReference>
<dbReference type="AlphaFoldDB" id="S8A1K5"/>
<keyword evidence="2" id="KW-1185">Reference proteome</keyword>
<name>S8A1K5_DACHA</name>
<dbReference type="OMA" id="YHELRFL"/>
<dbReference type="HOGENOM" id="CLU_018065_0_0_1"/>
<organism evidence="1 2">
    <name type="scientific">Dactylellina haptotyla (strain CBS 200.50)</name>
    <name type="common">Nematode-trapping fungus</name>
    <name type="synonym">Monacrosporium haptotylum</name>
    <dbReference type="NCBI Taxonomy" id="1284197"/>
    <lineage>
        <taxon>Eukaryota</taxon>
        <taxon>Fungi</taxon>
        <taxon>Dikarya</taxon>
        <taxon>Ascomycota</taxon>
        <taxon>Pezizomycotina</taxon>
        <taxon>Orbiliomycetes</taxon>
        <taxon>Orbiliales</taxon>
        <taxon>Orbiliaceae</taxon>
        <taxon>Dactylellina</taxon>
    </lineage>
</organism>
<dbReference type="STRING" id="1284197.S8A1K5"/>
<dbReference type="OrthoDB" id="4062651at2759"/>
<dbReference type="Proteomes" id="UP000015100">
    <property type="component" value="Unassembled WGS sequence"/>
</dbReference>
<sequence>MTKETKIPIKCRCDGANDSAYGRRFCMLPDFAVGLPPSRIDVYVPGAIKLAPQISEVPEDDKELQISQTLQRGAQNYPNRKEASNCIIRSLEHWCEGFSDFKSTYLSLPYGSRIVVENASSSIERTVIHFVPTYTLEKQWVSPKNLRARWEVSQEVILANWPETIDIGELRLHSQPHDAISLVTIPKHHQTKLFVFKSPIEHVEFLYQELKLLLSMKPHPNILPPPLFLVTAKCLFGGKVGVCGIIEEYYDIGSLRDLFNSKVHESLCNGITTRDQVTWSQEIISALEFINKSPVGYYPDMKADNVILKHGSNGKLKTLLIDFEQRGAHYYHSPPEIYYINYFEQLVTAPSSPKWMVDKYSRLLEEYIPTWRPEALITVRPSDAKDGNSAAWNFMSQREREAAQVFMYGKLLWCLFEKASTVNGRLGFGITEQESNSLVFPEFQQTPMEVRDLIRSCTTGAMEWEGRNWMATVGGKAQPGDASAANSYENHVDEETEAEREAIKVWWSEEIQKAESFLVEKIRLRKLEVEFPAIPFPSSEDRIAAAGAATLYHAAHRPRFSEITTELRKIAGIYQ</sequence>
<evidence type="ECO:0000313" key="1">
    <source>
        <dbReference type="EMBL" id="EPS36594.1"/>
    </source>
</evidence>
<protein>
    <recommendedName>
        <fullName evidence="3">Protein kinase domain-containing protein</fullName>
    </recommendedName>
</protein>
<dbReference type="eggNOG" id="ENOG502SDZT">
    <property type="taxonomic scope" value="Eukaryota"/>
</dbReference>
<evidence type="ECO:0008006" key="3">
    <source>
        <dbReference type="Google" id="ProtNLM"/>
    </source>
</evidence>
<dbReference type="InterPro" id="IPR011009">
    <property type="entry name" value="Kinase-like_dom_sf"/>
</dbReference>
<dbReference type="SUPFAM" id="SSF56112">
    <property type="entry name" value="Protein kinase-like (PK-like)"/>
    <property type="match status" value="1"/>
</dbReference>
<proteinExistence type="predicted"/>
<reference evidence="2" key="2">
    <citation type="submission" date="2013-04" db="EMBL/GenBank/DDBJ databases">
        <title>Genomic mechanisms accounting for the adaptation to parasitism in nematode-trapping fungi.</title>
        <authorList>
            <person name="Ahren D.G."/>
        </authorList>
    </citation>
    <scope>NUCLEOTIDE SEQUENCE [LARGE SCALE GENOMIC DNA]</scope>
    <source>
        <strain evidence="2">CBS 200.50</strain>
    </source>
</reference>
<dbReference type="EMBL" id="AQGS01000867">
    <property type="protein sequence ID" value="EPS36594.1"/>
    <property type="molecule type" value="Genomic_DNA"/>
</dbReference>
<evidence type="ECO:0000313" key="2">
    <source>
        <dbReference type="Proteomes" id="UP000015100"/>
    </source>
</evidence>